<evidence type="ECO:0000313" key="2">
    <source>
        <dbReference type="Proteomes" id="UP000275777"/>
    </source>
</evidence>
<gene>
    <name evidence="1" type="ORF">NCTC9695_04322</name>
</gene>
<dbReference type="AlphaFoldDB" id="A0A3S5DLP5"/>
<proteinExistence type="predicted"/>
<sequence length="108" mass="11561">MRRRAYHAAELLDDPALRAALAAYRYWPIATVYLRFDVSPRLPAPMLGVSGGGMDWLFDREALAGESGLVAAVLSAPAELPGAEELVARALADARRLAPHLPAPRTAA</sequence>
<name>A0A3S5DLP5_CHRVL</name>
<organism evidence="1 2">
    <name type="scientific">Chromobacterium violaceum</name>
    <dbReference type="NCBI Taxonomy" id="536"/>
    <lineage>
        <taxon>Bacteria</taxon>
        <taxon>Pseudomonadati</taxon>
        <taxon>Pseudomonadota</taxon>
        <taxon>Betaproteobacteria</taxon>
        <taxon>Neisseriales</taxon>
        <taxon>Chromobacteriaceae</taxon>
        <taxon>Chromobacterium</taxon>
    </lineage>
</organism>
<dbReference type="EMBL" id="LR134182">
    <property type="protein sequence ID" value="VEB43862.1"/>
    <property type="molecule type" value="Genomic_DNA"/>
</dbReference>
<reference evidence="1 2" key="1">
    <citation type="submission" date="2018-12" db="EMBL/GenBank/DDBJ databases">
        <authorList>
            <consortium name="Pathogen Informatics"/>
        </authorList>
    </citation>
    <scope>NUCLEOTIDE SEQUENCE [LARGE SCALE GENOMIC DNA]</scope>
    <source>
        <strain evidence="1 2">NCTC9695</strain>
    </source>
</reference>
<accession>A0A3S5DLP5</accession>
<evidence type="ECO:0000313" key="1">
    <source>
        <dbReference type="EMBL" id="VEB43862.1"/>
    </source>
</evidence>
<dbReference type="Proteomes" id="UP000275777">
    <property type="component" value="Chromosome"/>
</dbReference>
<protein>
    <submittedName>
        <fullName evidence="1">Squalene-associated FAD-dependent desaturase</fullName>
    </submittedName>
</protein>